<evidence type="ECO:0000256" key="5">
    <source>
        <dbReference type="ARBA" id="ARBA00022847"/>
    </source>
</evidence>
<dbReference type="CDD" id="cd11474">
    <property type="entry name" value="SLC5sbd_CHT"/>
    <property type="match status" value="1"/>
</dbReference>
<dbReference type="FunFam" id="1.20.1730.10:FF:000008">
    <property type="entry name" value="High affinity choline transporter 1"/>
    <property type="match status" value="1"/>
</dbReference>
<protein>
    <submittedName>
        <fullName evidence="15">Uncharacterized protein</fullName>
    </submittedName>
</protein>
<sequence length="592" mass="65234">MASINWWGLAGIILFYVVILVIGLLAARYRNKRKQAAGSEGRGEEEVMLAGRSIGLFVGGFTMTATWVGGGYINGTSEAVNQQGLLWAQSPWGYALSLIIGGVMFAKIMRKRGYITLLDPFQERYGKRVGGIMYFPAFIGELLWSGATLKSLGATISVVMDLPMSISVIISAFIALVYTFFGGLWSVAFTDVAQLICMFIGMWLTIPFAMSNDAVHSISLNSTSWTGSWDTETFSTGKWIDFALLLIFGGIPWQVYFQRVLSSKSHHRAQLLSYFAAFGCMLMAVPSVLIGAIGHSTNWTMTDYGPLPEDDKDAMRDYYSMTMPLVLQYLTPLPVSFVGLGAVSAAVMSSVDSSVLSASSMFAHNIYRTIFRQTASEKEMVWVIRISIWVVGAIATTIALTVNTIYGLSYLCSDLIYVILFPQLICVLYFRYSNAYGAVISFFVGLILRILGGEPMIGLPAAIEYPGFDGTQNFPFRTFSMLVTIFILWSTSIGFHLLFEKGVLRPEHDVFDSFNGREIHPFSFSDMMVIGGVKVDEGLVDGATEIDGQNSSCEEKEEKNEKWLNGANGKHEEVELLNKNNNNGQSSAPVIL</sequence>
<evidence type="ECO:0000256" key="7">
    <source>
        <dbReference type="ARBA" id="ARBA00022989"/>
    </source>
</evidence>
<feature type="transmembrane region" description="Helical" evidence="14">
    <location>
        <begin position="239"/>
        <end position="257"/>
    </location>
</feature>
<dbReference type="Pfam" id="PF00474">
    <property type="entry name" value="SSF"/>
    <property type="match status" value="1"/>
</dbReference>
<dbReference type="PANTHER" id="PTHR45897">
    <property type="entry name" value="HIGH-AFFINITY CHOLINE TRANSPORTER 1"/>
    <property type="match status" value="1"/>
</dbReference>
<accession>A0A7M5WTS6</accession>
<keyword evidence="6" id="KW-0530">Neurotransmitter biosynthesis</keyword>
<dbReference type="GO" id="GO:0005886">
    <property type="term" value="C:plasma membrane"/>
    <property type="evidence" value="ECO:0007669"/>
    <property type="project" value="TreeGrafter"/>
</dbReference>
<organism evidence="15 16">
    <name type="scientific">Clytia hemisphaerica</name>
    <dbReference type="NCBI Taxonomy" id="252671"/>
    <lineage>
        <taxon>Eukaryota</taxon>
        <taxon>Metazoa</taxon>
        <taxon>Cnidaria</taxon>
        <taxon>Hydrozoa</taxon>
        <taxon>Hydroidolina</taxon>
        <taxon>Leptothecata</taxon>
        <taxon>Obeliida</taxon>
        <taxon>Clytiidae</taxon>
        <taxon>Clytia</taxon>
    </lineage>
</organism>
<feature type="transmembrane region" description="Helical" evidence="14">
    <location>
        <begin position="129"/>
        <end position="146"/>
    </location>
</feature>
<keyword evidence="8" id="KW-0915">Sodium</keyword>
<feature type="transmembrane region" description="Helical" evidence="14">
    <location>
        <begin position="92"/>
        <end position="109"/>
    </location>
</feature>
<feature type="transmembrane region" description="Helical" evidence="14">
    <location>
        <begin position="166"/>
        <end position="185"/>
    </location>
</feature>
<keyword evidence="7 14" id="KW-1133">Transmembrane helix</keyword>
<keyword evidence="10 14" id="KW-0472">Membrane</keyword>
<evidence type="ECO:0000256" key="10">
    <source>
        <dbReference type="ARBA" id="ARBA00023136"/>
    </source>
</evidence>
<feature type="transmembrane region" description="Helical" evidence="14">
    <location>
        <begin position="47"/>
        <end position="72"/>
    </location>
</feature>
<evidence type="ECO:0000256" key="4">
    <source>
        <dbReference type="ARBA" id="ARBA00022692"/>
    </source>
</evidence>
<evidence type="ECO:0000256" key="11">
    <source>
        <dbReference type="ARBA" id="ARBA00023180"/>
    </source>
</evidence>
<dbReference type="InterPro" id="IPR038377">
    <property type="entry name" value="Na/Glc_symporter_sf"/>
</dbReference>
<dbReference type="EnsemblMetazoa" id="CLYHEMT012997.1">
    <property type="protein sequence ID" value="CLYHEMP012997.1"/>
    <property type="gene ID" value="CLYHEMG012997"/>
</dbReference>
<dbReference type="PANTHER" id="PTHR45897:SF4">
    <property type="entry name" value="HIGH-AFFINITY CHOLINE TRANSPORTER 1"/>
    <property type="match status" value="1"/>
</dbReference>
<feature type="transmembrane region" description="Helical" evidence="14">
    <location>
        <begin position="6"/>
        <end position="27"/>
    </location>
</feature>
<reference evidence="15" key="1">
    <citation type="submission" date="2021-01" db="UniProtKB">
        <authorList>
            <consortium name="EnsemblMetazoa"/>
        </authorList>
    </citation>
    <scope>IDENTIFICATION</scope>
</reference>
<evidence type="ECO:0000256" key="3">
    <source>
        <dbReference type="ARBA" id="ARBA00022448"/>
    </source>
</evidence>
<feature type="transmembrane region" description="Helical" evidence="14">
    <location>
        <begin position="479"/>
        <end position="499"/>
    </location>
</feature>
<evidence type="ECO:0000313" key="16">
    <source>
        <dbReference type="Proteomes" id="UP000594262"/>
    </source>
</evidence>
<feature type="transmembrane region" description="Helical" evidence="14">
    <location>
        <begin position="192"/>
        <end position="210"/>
    </location>
</feature>
<evidence type="ECO:0000313" key="15">
    <source>
        <dbReference type="EnsemblMetazoa" id="CLYHEMP012997.1"/>
    </source>
</evidence>
<evidence type="ECO:0000256" key="8">
    <source>
        <dbReference type="ARBA" id="ARBA00023053"/>
    </source>
</evidence>
<dbReference type="AlphaFoldDB" id="A0A7M5WTS6"/>
<dbReference type="InterPro" id="IPR052244">
    <property type="entry name" value="Choline_transporter"/>
</dbReference>
<dbReference type="OrthoDB" id="546820at2759"/>
<evidence type="ECO:0000256" key="2">
    <source>
        <dbReference type="ARBA" id="ARBA00006434"/>
    </source>
</evidence>
<evidence type="ECO:0000256" key="6">
    <source>
        <dbReference type="ARBA" id="ARBA00022979"/>
    </source>
</evidence>
<evidence type="ECO:0000256" key="9">
    <source>
        <dbReference type="ARBA" id="ARBA00023065"/>
    </source>
</evidence>
<keyword evidence="12" id="KW-0739">Sodium transport</keyword>
<feature type="transmembrane region" description="Helical" evidence="14">
    <location>
        <begin position="269"/>
        <end position="293"/>
    </location>
</feature>
<keyword evidence="5" id="KW-0769">Symport</keyword>
<keyword evidence="11" id="KW-0325">Glycoprotein</keyword>
<comment type="similarity">
    <text evidence="2 13">Belongs to the sodium:solute symporter (SSF) (TC 2.A.21) family.</text>
</comment>
<evidence type="ECO:0000256" key="1">
    <source>
        <dbReference type="ARBA" id="ARBA00004141"/>
    </source>
</evidence>
<dbReference type="GO" id="GO:0008292">
    <property type="term" value="P:acetylcholine biosynthetic process"/>
    <property type="evidence" value="ECO:0007669"/>
    <property type="project" value="TreeGrafter"/>
</dbReference>
<keyword evidence="9" id="KW-0406">Ion transport</keyword>
<dbReference type="PROSITE" id="PS50283">
    <property type="entry name" value="NA_SOLUT_SYMP_3"/>
    <property type="match status" value="1"/>
</dbReference>
<feature type="transmembrane region" description="Helical" evidence="14">
    <location>
        <begin position="329"/>
        <end position="351"/>
    </location>
</feature>
<feature type="transmembrane region" description="Helical" evidence="14">
    <location>
        <begin position="408"/>
        <end position="430"/>
    </location>
</feature>
<evidence type="ECO:0000256" key="14">
    <source>
        <dbReference type="SAM" id="Phobius"/>
    </source>
</evidence>
<dbReference type="GeneID" id="136822155"/>
<keyword evidence="4 14" id="KW-0812">Transmembrane</keyword>
<dbReference type="GO" id="GO:0005307">
    <property type="term" value="F:choline:sodium symporter activity"/>
    <property type="evidence" value="ECO:0007669"/>
    <property type="project" value="TreeGrafter"/>
</dbReference>
<comment type="subcellular location">
    <subcellularLocation>
        <location evidence="1">Membrane</location>
        <topology evidence="1">Multi-pass membrane protein</topology>
    </subcellularLocation>
</comment>
<dbReference type="Proteomes" id="UP000594262">
    <property type="component" value="Unplaced"/>
</dbReference>
<feature type="transmembrane region" description="Helical" evidence="14">
    <location>
        <begin position="437"/>
        <end position="459"/>
    </location>
</feature>
<dbReference type="InterPro" id="IPR001734">
    <property type="entry name" value="Na/solute_symporter"/>
</dbReference>
<keyword evidence="3" id="KW-0813">Transport</keyword>
<dbReference type="RefSeq" id="XP_066934493.1">
    <property type="nucleotide sequence ID" value="XM_067078392.1"/>
</dbReference>
<proteinExistence type="inferred from homology"/>
<dbReference type="Gene3D" id="1.20.1730.10">
    <property type="entry name" value="Sodium/glucose cotransporter"/>
    <property type="match status" value="1"/>
</dbReference>
<feature type="transmembrane region" description="Helical" evidence="14">
    <location>
        <begin position="382"/>
        <end position="402"/>
    </location>
</feature>
<name>A0A7M5WTS6_9CNID</name>
<evidence type="ECO:0000256" key="12">
    <source>
        <dbReference type="ARBA" id="ARBA00023201"/>
    </source>
</evidence>
<keyword evidence="16" id="KW-1185">Reference proteome</keyword>
<evidence type="ECO:0000256" key="13">
    <source>
        <dbReference type="RuleBase" id="RU362091"/>
    </source>
</evidence>